<name>A0A644YCM3_9ZZZZ</name>
<dbReference type="AlphaFoldDB" id="A0A644YCM3"/>
<accession>A0A644YCM3</accession>
<dbReference type="EMBL" id="VSSQ01004723">
    <property type="protein sequence ID" value="MPM26392.1"/>
    <property type="molecule type" value="Genomic_DNA"/>
</dbReference>
<evidence type="ECO:0000313" key="1">
    <source>
        <dbReference type="EMBL" id="MPM26392.1"/>
    </source>
</evidence>
<reference evidence="1" key="1">
    <citation type="submission" date="2019-08" db="EMBL/GenBank/DDBJ databases">
        <authorList>
            <person name="Kucharzyk K."/>
            <person name="Murdoch R.W."/>
            <person name="Higgins S."/>
            <person name="Loffler F."/>
        </authorList>
    </citation>
    <scope>NUCLEOTIDE SEQUENCE</scope>
</reference>
<organism evidence="1">
    <name type="scientific">bioreactor metagenome</name>
    <dbReference type="NCBI Taxonomy" id="1076179"/>
    <lineage>
        <taxon>unclassified sequences</taxon>
        <taxon>metagenomes</taxon>
        <taxon>ecological metagenomes</taxon>
    </lineage>
</organism>
<proteinExistence type="predicted"/>
<protein>
    <submittedName>
        <fullName evidence="1">Uncharacterized protein</fullName>
    </submittedName>
</protein>
<sequence>MVLAIGLFINGFLFDTDKQPNAHLSTDEVINTNFNTNPTVDAQRKAPVATTDFSTVTTDDSFF</sequence>
<comment type="caution">
    <text evidence="1">The sequence shown here is derived from an EMBL/GenBank/DDBJ whole genome shotgun (WGS) entry which is preliminary data.</text>
</comment>
<gene>
    <name evidence="1" type="ORF">SDC9_72893</name>
</gene>